<evidence type="ECO:0000256" key="1">
    <source>
        <dbReference type="ARBA" id="ARBA00004613"/>
    </source>
</evidence>
<dbReference type="Proteomes" id="UP001595629">
    <property type="component" value="Unassembled WGS sequence"/>
</dbReference>
<protein>
    <recommendedName>
        <fullName evidence="5">Hemolysin-type calcium-binding repeat-containing protein</fullName>
    </recommendedName>
</protein>
<evidence type="ECO:0000256" key="2">
    <source>
        <dbReference type="ARBA" id="ARBA00022525"/>
    </source>
</evidence>
<evidence type="ECO:0000313" key="4">
    <source>
        <dbReference type="Proteomes" id="UP001595629"/>
    </source>
</evidence>
<reference evidence="4" key="1">
    <citation type="journal article" date="2019" name="Int. J. Syst. Evol. Microbiol.">
        <title>The Global Catalogue of Microorganisms (GCM) 10K type strain sequencing project: providing services to taxonomists for standard genome sequencing and annotation.</title>
        <authorList>
            <consortium name="The Broad Institute Genomics Platform"/>
            <consortium name="The Broad Institute Genome Sequencing Center for Infectious Disease"/>
            <person name="Wu L."/>
            <person name="Ma J."/>
        </authorList>
    </citation>
    <scope>NUCLEOTIDE SEQUENCE [LARGE SCALE GENOMIC DNA]</scope>
    <source>
        <strain evidence="4">KCTC 42911</strain>
    </source>
</reference>
<dbReference type="PRINTS" id="PR00313">
    <property type="entry name" value="CABNDNGRPT"/>
</dbReference>
<evidence type="ECO:0008006" key="5">
    <source>
        <dbReference type="Google" id="ProtNLM"/>
    </source>
</evidence>
<dbReference type="Pfam" id="PF00353">
    <property type="entry name" value="HemolysinCabind"/>
    <property type="match status" value="3"/>
</dbReference>
<dbReference type="InterPro" id="IPR018511">
    <property type="entry name" value="Hemolysin-typ_Ca-bd_CS"/>
</dbReference>
<gene>
    <name evidence="3" type="ORF">ACFORG_02335</name>
</gene>
<dbReference type="PANTHER" id="PTHR38340:SF1">
    <property type="entry name" value="S-LAYER PROTEIN"/>
    <property type="match status" value="1"/>
</dbReference>
<dbReference type="PROSITE" id="PS00330">
    <property type="entry name" value="HEMOLYSIN_CALCIUM"/>
    <property type="match status" value="2"/>
</dbReference>
<dbReference type="InterPro" id="IPR001343">
    <property type="entry name" value="Hemolysn_Ca-bd"/>
</dbReference>
<dbReference type="EMBL" id="JBHRXI010000001">
    <property type="protein sequence ID" value="MFC3612586.1"/>
    <property type="molecule type" value="Genomic_DNA"/>
</dbReference>
<sequence length="703" mass="74950">MAEVLVFKANHERFGGERTYGWLLGTDFTFEIAPTSHPDSNYIDDDGQVGYAGIEPNLFATQSRYDEPESFIDSMRLVVSSGDGFSYQLTDTTGTDLFSPAAFSSFGGGALFFAFSERADTSIAGGEALMHTDGVSAPRLLIDEPVSTYWNLGDEVWARESWGPSRTKDVDLYRITPDLDVTKALDWNETTNDIEAIEVFEVGGTVIQYAWAGNEQEFFRYDADSGTWANLEIVVFRAVFAGSTAERLYYWDDRRVNDESRGIELWASDGVAGTYLTRDIFPGEGSGYPGDDLALRTAALGNRFFFYARTDSDDGAELFVTDGTTAGTVQLTGTGLPSGPLDGYNLNWDIQVLDDSRVLIVANGASGTELYVSDGTPEGTGLVADITPGEDGSFPVILETYDGIGYFTIASGENDDLIWVTDGTSDGTFALNDLRESGNGIRPAMAEVLQLDLANLPYRPFEGDADDNVLRGDVTRDLLSGLDGNDVLDGQAGDDRLLGGDGLDTLIGGAGDDQLFGGETEADLRDVIYGGDGNDSADGGYGNDELRGDAGNDTLAGGFGTDTLIGGAGDDVVTGSAFSDLVFGGDGNDFVNGGFGYDRINGGSGADRFFHLGIADHGSDWVQDYNAAEGDVLVFGGAATADQFQINLAHTQTPDGERSGEDGVQEAFVIYRPTGQIIWALVDGDGQEAINLQVGGEVFDLLA</sequence>
<comment type="subcellular location">
    <subcellularLocation>
        <location evidence="1">Secreted</location>
    </subcellularLocation>
</comment>
<keyword evidence="4" id="KW-1185">Reference proteome</keyword>
<keyword evidence="2" id="KW-0964">Secreted</keyword>
<evidence type="ECO:0000313" key="3">
    <source>
        <dbReference type="EMBL" id="MFC3612586.1"/>
    </source>
</evidence>
<accession>A0ABV7TAF1</accession>
<dbReference type="InterPro" id="IPR050557">
    <property type="entry name" value="RTX_toxin/Mannuronan_C5-epim"/>
</dbReference>
<dbReference type="PANTHER" id="PTHR38340">
    <property type="entry name" value="S-LAYER PROTEIN"/>
    <property type="match status" value="1"/>
</dbReference>
<proteinExistence type="predicted"/>
<name>A0ABV7TAF1_9RHOB</name>
<comment type="caution">
    <text evidence="3">The sequence shown here is derived from an EMBL/GenBank/DDBJ whole genome shotgun (WGS) entry which is preliminary data.</text>
</comment>
<organism evidence="3 4">
    <name type="scientific">Lutimaribacter marinistellae</name>
    <dbReference type="NCBI Taxonomy" id="1820329"/>
    <lineage>
        <taxon>Bacteria</taxon>
        <taxon>Pseudomonadati</taxon>
        <taxon>Pseudomonadota</taxon>
        <taxon>Alphaproteobacteria</taxon>
        <taxon>Rhodobacterales</taxon>
        <taxon>Roseobacteraceae</taxon>
        <taxon>Lutimaribacter</taxon>
    </lineage>
</organism>
<dbReference type="Gene3D" id="2.150.10.10">
    <property type="entry name" value="Serralysin-like metalloprotease, C-terminal"/>
    <property type="match status" value="3"/>
</dbReference>
<dbReference type="InterPro" id="IPR011049">
    <property type="entry name" value="Serralysin-like_metalloprot_C"/>
</dbReference>
<dbReference type="SUPFAM" id="SSF51120">
    <property type="entry name" value="beta-Roll"/>
    <property type="match status" value="2"/>
</dbReference>
<dbReference type="RefSeq" id="WP_386733762.1">
    <property type="nucleotide sequence ID" value="NZ_JBHRXI010000001.1"/>
</dbReference>